<evidence type="ECO:0000256" key="1">
    <source>
        <dbReference type="SAM" id="MobiDB-lite"/>
    </source>
</evidence>
<feature type="compositionally biased region" description="Low complexity" evidence="1">
    <location>
        <begin position="52"/>
        <end position="73"/>
    </location>
</feature>
<dbReference type="PANTHER" id="PTHR11362">
    <property type="entry name" value="PHOSPHATIDYLETHANOLAMINE-BINDING PROTEIN"/>
    <property type="match status" value="1"/>
</dbReference>
<feature type="chain" id="PRO_5002907690" evidence="2">
    <location>
        <begin position="18"/>
        <end position="285"/>
    </location>
</feature>
<dbReference type="PANTHER" id="PTHR11362:SF82">
    <property type="entry name" value="PHOSPHATIDYLETHANOLAMINE-BINDING PROTEIN 4"/>
    <property type="match status" value="1"/>
</dbReference>
<evidence type="ECO:0000256" key="2">
    <source>
        <dbReference type="SAM" id="SignalP"/>
    </source>
</evidence>
<dbReference type="SUPFAM" id="SSF49777">
    <property type="entry name" value="PEBP-like"/>
    <property type="match status" value="1"/>
</dbReference>
<name>C1BTE4_LEPSM</name>
<dbReference type="InterPro" id="IPR035810">
    <property type="entry name" value="PEBP_euk"/>
</dbReference>
<gene>
    <name evidence="3" type="primary">OV16</name>
</gene>
<dbReference type="CDD" id="cd00866">
    <property type="entry name" value="PEBP_euk"/>
    <property type="match status" value="1"/>
</dbReference>
<reference evidence="3" key="1">
    <citation type="submission" date="2009-06" db="EMBL/GenBank/DDBJ databases">
        <title>Lepeophtheirus salmonis ESTs and full-length cDNAs.</title>
        <authorList>
            <person name="Yasuike M."/>
            <person name="von Schalburg K."/>
            <person name="Cooper G."/>
            <person name="Leong J."/>
            <person name="Jones S.R.M."/>
            <person name="Koop B.F."/>
        </authorList>
    </citation>
    <scope>NUCLEOTIDE SEQUENCE</scope>
    <source>
        <strain evidence="3">Pacific form</strain>
        <tissue evidence="3">Whole</tissue>
    </source>
</reference>
<feature type="signal peptide" evidence="2">
    <location>
        <begin position="1"/>
        <end position="17"/>
    </location>
</feature>
<dbReference type="Pfam" id="PF01161">
    <property type="entry name" value="PBP"/>
    <property type="match status" value="1"/>
</dbReference>
<accession>C1BTE4</accession>
<organism evidence="3">
    <name type="scientific">Lepeophtheirus salmonis</name>
    <name type="common">Salmon louse</name>
    <name type="synonym">Caligus salmonis</name>
    <dbReference type="NCBI Taxonomy" id="72036"/>
    <lineage>
        <taxon>Eukaryota</taxon>
        <taxon>Metazoa</taxon>
        <taxon>Ecdysozoa</taxon>
        <taxon>Arthropoda</taxon>
        <taxon>Crustacea</taxon>
        <taxon>Multicrustacea</taxon>
        <taxon>Hexanauplia</taxon>
        <taxon>Copepoda</taxon>
        <taxon>Siphonostomatoida</taxon>
        <taxon>Caligidae</taxon>
        <taxon>Lepeophtheirus</taxon>
    </lineage>
</organism>
<evidence type="ECO:0000313" key="3">
    <source>
        <dbReference type="EMBL" id="ACO12297.1"/>
    </source>
</evidence>
<proteinExistence type="evidence at transcript level"/>
<dbReference type="OrthoDB" id="2506647at2759"/>
<dbReference type="InterPro" id="IPR036610">
    <property type="entry name" value="PEBP-like_sf"/>
</dbReference>
<keyword evidence="2" id="KW-0732">Signal</keyword>
<dbReference type="InterPro" id="IPR008914">
    <property type="entry name" value="PEBP"/>
</dbReference>
<dbReference type="Gene3D" id="3.90.280.10">
    <property type="entry name" value="PEBP-like"/>
    <property type="match status" value="1"/>
</dbReference>
<feature type="region of interest" description="Disordered" evidence="1">
    <location>
        <begin position="46"/>
        <end position="77"/>
    </location>
</feature>
<sequence>MMFRVLVVISFISLGHGTESIHVSHSLPGRSSVQITHNFRSSLISENNHENPSFTSSQTPPVVSSHSSPFHPSHSVEKKYSPFNPRFAVERNEISDEEWESELLQSFHESGIVPNVLQSAPKFLINVNFGNYECVHMGTELRAEDSAYPPTSLTFPVSSKHNNNQTLHTLVMLDLDNHNWLHWMLVNIPGTNYKKGTDITDYIGPTPTDSFSHRYILLIMKQNGPLHTGYLRREQGGGICDNFNRGSFDLYKFRSTYGLSEPIAANYFRVRYNQFIDSIIQFCRS</sequence>
<dbReference type="AlphaFoldDB" id="C1BTE4"/>
<dbReference type="EMBL" id="BT077873">
    <property type="protein sequence ID" value="ACO12297.1"/>
    <property type="molecule type" value="mRNA"/>
</dbReference>
<protein>
    <submittedName>
        <fullName evidence="3">OV-16 antigen</fullName>
    </submittedName>
</protein>